<dbReference type="Pfam" id="PF14535">
    <property type="entry name" value="AMP-binding_C_2"/>
    <property type="match status" value="1"/>
</dbReference>
<dbReference type="Pfam" id="PF00501">
    <property type="entry name" value="AMP-binding"/>
    <property type="match status" value="1"/>
</dbReference>
<dbReference type="AlphaFoldDB" id="A0A455T598"/>
<dbReference type="EMBL" id="AP019377">
    <property type="protein sequence ID" value="BBH95248.1"/>
    <property type="molecule type" value="Genomic_DNA"/>
</dbReference>
<dbReference type="PANTHER" id="PTHR43845">
    <property type="entry name" value="BLR5969 PROTEIN"/>
    <property type="match status" value="1"/>
</dbReference>
<dbReference type="Gene3D" id="3.30.300.30">
    <property type="match status" value="1"/>
</dbReference>
<dbReference type="InterPro" id="IPR000873">
    <property type="entry name" value="AMP-dep_synth/lig_dom"/>
</dbReference>
<dbReference type="PANTHER" id="PTHR43845:SF1">
    <property type="entry name" value="BLR5969 PROTEIN"/>
    <property type="match status" value="1"/>
</dbReference>
<sequence length="429" mass="47925">MPQSHHPRLETASRSLIEERQLARLQLGLMRILPRNGFYERKLMADGQAPSLAQLRDLSRLPFTTKQELLDDQEQHPLYGENMTYALSEYVRYHQTSGTTGRPLRVLDTAESWKWWADCWKTVYQAAGVTRDDVIFIAFGFGPFIGFWAAYEGAKNLGALVVPGGGMDSLQRLRMMQDVQATVLVCTPSYALRLAEVARQEGIDLHKLKVRITIHAGEPGASIPATRRRIEEAWGAKAYDHAGMSEMGAYGFTCERQQGLHVNEGEFIAEILDPRTNQPVPLGEVGELVLTNLGRWGNPALRYRTGDLVRNGGYSCPCGRAFLLLPGGILGRIDDMLIVRGVNLYPSAIADVLHRFPQVAEYRIIVTNNGPLDEVALQVECPPSLVGEIQEALRAAFGLRIPVEAVAEGSLPRFELKAKRVEDRRRRRP</sequence>
<name>A0A455T598_9CHLR</name>
<feature type="domain" description="AMP-dependent ligase C-terminal" evidence="2">
    <location>
        <begin position="341"/>
        <end position="425"/>
    </location>
</feature>
<feature type="domain" description="AMP-dependent synthetase/ligase" evidence="1">
    <location>
        <begin position="96"/>
        <end position="290"/>
    </location>
</feature>
<dbReference type="InterPro" id="IPR028154">
    <property type="entry name" value="AMP-dep_Lig_C"/>
</dbReference>
<dbReference type="SUPFAM" id="SSF56801">
    <property type="entry name" value="Acetyl-CoA synthetase-like"/>
    <property type="match status" value="1"/>
</dbReference>
<accession>A0A455T598</accession>
<protein>
    <submittedName>
        <fullName evidence="3">Coenzyme F390 synthetase</fullName>
    </submittedName>
</protein>
<reference evidence="3" key="1">
    <citation type="submission" date="2018-12" db="EMBL/GenBank/DDBJ databases">
        <title>Novel natural products biosynthetic potential of the class Ktedonobacteria.</title>
        <authorList>
            <person name="Zheng Y."/>
            <person name="Saitou A."/>
            <person name="Wang C.M."/>
            <person name="Toyoda A."/>
            <person name="Minakuchi Y."/>
            <person name="Sekiguchi Y."/>
            <person name="Ueda K."/>
            <person name="Takano H."/>
            <person name="Sakai Y."/>
            <person name="Yokota A."/>
            <person name="Yabe S."/>
        </authorList>
    </citation>
    <scope>NUCLEOTIDE SEQUENCE</scope>
    <source>
        <strain evidence="3">A3-2</strain>
    </source>
</reference>
<evidence type="ECO:0000259" key="2">
    <source>
        <dbReference type="Pfam" id="PF14535"/>
    </source>
</evidence>
<gene>
    <name evidence="3" type="primary">ftsA_2</name>
    <name evidence="3" type="ORF">KTA_34470</name>
</gene>
<evidence type="ECO:0000259" key="1">
    <source>
        <dbReference type="Pfam" id="PF00501"/>
    </source>
</evidence>
<evidence type="ECO:0000313" key="3">
    <source>
        <dbReference type="EMBL" id="BBH95248.1"/>
    </source>
</evidence>
<dbReference type="InterPro" id="IPR042099">
    <property type="entry name" value="ANL_N_sf"/>
</dbReference>
<dbReference type="InterPro" id="IPR045851">
    <property type="entry name" value="AMP-bd_C_sf"/>
</dbReference>
<organism evidence="3">
    <name type="scientific">Thermogemmatispora argillosa</name>
    <dbReference type="NCBI Taxonomy" id="2045280"/>
    <lineage>
        <taxon>Bacteria</taxon>
        <taxon>Bacillati</taxon>
        <taxon>Chloroflexota</taxon>
        <taxon>Ktedonobacteria</taxon>
        <taxon>Thermogemmatisporales</taxon>
        <taxon>Thermogemmatisporaceae</taxon>
        <taxon>Thermogemmatispora</taxon>
    </lineage>
</organism>
<proteinExistence type="predicted"/>
<dbReference type="Gene3D" id="3.40.50.12780">
    <property type="entry name" value="N-terminal domain of ligase-like"/>
    <property type="match status" value="1"/>
</dbReference>